<proteinExistence type="inferred from homology"/>
<dbReference type="HAMAP" id="MF_00109">
    <property type="entry name" value="Shikimate_kinase"/>
    <property type="match status" value="1"/>
</dbReference>
<comment type="catalytic activity">
    <reaction evidence="10 11">
        <text>shikimate + ATP = 3-phosphoshikimate + ADP + H(+)</text>
        <dbReference type="Rhea" id="RHEA:13121"/>
        <dbReference type="ChEBI" id="CHEBI:15378"/>
        <dbReference type="ChEBI" id="CHEBI:30616"/>
        <dbReference type="ChEBI" id="CHEBI:36208"/>
        <dbReference type="ChEBI" id="CHEBI:145989"/>
        <dbReference type="ChEBI" id="CHEBI:456216"/>
        <dbReference type="EC" id="2.7.1.71"/>
    </reaction>
</comment>
<dbReference type="GO" id="GO:0005829">
    <property type="term" value="C:cytosol"/>
    <property type="evidence" value="ECO:0007669"/>
    <property type="project" value="TreeGrafter"/>
</dbReference>
<keyword evidence="7 11" id="KW-0418">Kinase</keyword>
<feature type="binding site" evidence="11">
    <location>
        <position position="116"/>
    </location>
    <ligand>
        <name>ATP</name>
        <dbReference type="ChEBI" id="CHEBI:30616"/>
    </ligand>
</feature>
<feature type="binding site" evidence="11">
    <location>
        <position position="56"/>
    </location>
    <ligand>
        <name>substrate</name>
    </ligand>
</feature>
<keyword evidence="11" id="KW-0479">Metal-binding</keyword>
<evidence type="ECO:0000256" key="7">
    <source>
        <dbReference type="ARBA" id="ARBA00022777"/>
    </source>
</evidence>
<comment type="pathway">
    <text evidence="1 11">Metabolic intermediate biosynthesis; chorismate biosynthesis; chorismate from D-erythrose 4-phosphate and phosphoenolpyruvate: step 5/7.</text>
</comment>
<dbReference type="EMBL" id="MEUG01000001">
    <property type="protein sequence ID" value="OGC27521.1"/>
    <property type="molecule type" value="Genomic_DNA"/>
</dbReference>
<dbReference type="Gene3D" id="3.40.50.300">
    <property type="entry name" value="P-loop containing nucleotide triphosphate hydrolases"/>
    <property type="match status" value="1"/>
</dbReference>
<comment type="cofactor">
    <cofactor evidence="11">
        <name>Mg(2+)</name>
        <dbReference type="ChEBI" id="CHEBI:18420"/>
    </cofactor>
    <text evidence="11">Binds 1 Mg(2+) ion per subunit.</text>
</comment>
<dbReference type="PROSITE" id="PS01128">
    <property type="entry name" value="SHIKIMATE_KINASE"/>
    <property type="match status" value="1"/>
</dbReference>
<dbReference type="PANTHER" id="PTHR21087">
    <property type="entry name" value="SHIKIMATE KINASE"/>
    <property type="match status" value="1"/>
</dbReference>
<dbReference type="UniPathway" id="UPA00053">
    <property type="reaction ID" value="UER00088"/>
</dbReference>
<dbReference type="PANTHER" id="PTHR21087:SF16">
    <property type="entry name" value="SHIKIMATE KINASE 1, CHLOROPLASTIC"/>
    <property type="match status" value="1"/>
</dbReference>
<evidence type="ECO:0000256" key="6">
    <source>
        <dbReference type="ARBA" id="ARBA00022741"/>
    </source>
</evidence>
<dbReference type="PRINTS" id="PR01100">
    <property type="entry name" value="SHIKIMTKNASE"/>
</dbReference>
<evidence type="ECO:0000256" key="2">
    <source>
        <dbReference type="ARBA" id="ARBA00006997"/>
    </source>
</evidence>
<keyword evidence="8 11" id="KW-0067">ATP-binding</keyword>
<keyword evidence="5 11" id="KW-0808">Transferase</keyword>
<evidence type="ECO:0000313" key="12">
    <source>
        <dbReference type="EMBL" id="OGC27521.1"/>
    </source>
</evidence>
<comment type="caution">
    <text evidence="12">The sequence shown here is derived from an EMBL/GenBank/DDBJ whole genome shotgun (WGS) entry which is preliminary data.</text>
</comment>
<evidence type="ECO:0000256" key="8">
    <source>
        <dbReference type="ARBA" id="ARBA00022840"/>
    </source>
</evidence>
<keyword evidence="11" id="KW-0963">Cytoplasm</keyword>
<feature type="binding site" evidence="11">
    <location>
        <position position="32"/>
    </location>
    <ligand>
        <name>substrate</name>
    </ligand>
</feature>
<evidence type="ECO:0000313" key="13">
    <source>
        <dbReference type="Proteomes" id="UP000178602"/>
    </source>
</evidence>
<gene>
    <name evidence="11" type="primary">aroK</name>
    <name evidence="12" type="ORF">A3K49_00655</name>
</gene>
<dbReference type="GO" id="GO:0009073">
    <property type="term" value="P:aromatic amino acid family biosynthetic process"/>
    <property type="evidence" value="ECO:0007669"/>
    <property type="project" value="UniProtKB-KW"/>
</dbReference>
<keyword evidence="11" id="KW-0460">Magnesium</keyword>
<dbReference type="InterPro" id="IPR000623">
    <property type="entry name" value="Shikimate_kinase/TSH1"/>
</dbReference>
<comment type="similarity">
    <text evidence="2 11">Belongs to the shikimate kinase family.</text>
</comment>
<comment type="subcellular location">
    <subcellularLocation>
        <location evidence="11">Cytoplasm</location>
    </subcellularLocation>
</comment>
<dbReference type="Pfam" id="PF01202">
    <property type="entry name" value="SKI"/>
    <property type="match status" value="1"/>
</dbReference>
<evidence type="ECO:0000256" key="1">
    <source>
        <dbReference type="ARBA" id="ARBA00004842"/>
    </source>
</evidence>
<dbReference type="EC" id="2.7.1.71" evidence="3 11"/>
<evidence type="ECO:0000256" key="10">
    <source>
        <dbReference type="ARBA" id="ARBA00048567"/>
    </source>
</evidence>
<evidence type="ECO:0000256" key="4">
    <source>
        <dbReference type="ARBA" id="ARBA00022605"/>
    </source>
</evidence>
<feature type="binding site" evidence="11">
    <location>
        <position position="78"/>
    </location>
    <ligand>
        <name>substrate</name>
    </ligand>
</feature>
<dbReference type="SUPFAM" id="SSF52540">
    <property type="entry name" value="P-loop containing nucleoside triphosphate hydrolases"/>
    <property type="match status" value="1"/>
</dbReference>
<protein>
    <recommendedName>
        <fullName evidence="3 11">Shikimate kinase</fullName>
        <shortName evidence="11">SK</shortName>
        <ecNumber evidence="3 11">2.7.1.71</ecNumber>
    </recommendedName>
</protein>
<dbReference type="GO" id="GO:0009423">
    <property type="term" value="P:chorismate biosynthetic process"/>
    <property type="evidence" value="ECO:0007669"/>
    <property type="project" value="UniProtKB-UniRule"/>
</dbReference>
<dbReference type="GO" id="GO:0005524">
    <property type="term" value="F:ATP binding"/>
    <property type="evidence" value="ECO:0007669"/>
    <property type="project" value="UniProtKB-UniRule"/>
</dbReference>
<evidence type="ECO:0000256" key="9">
    <source>
        <dbReference type="ARBA" id="ARBA00023141"/>
    </source>
</evidence>
<dbReference type="InterPro" id="IPR027417">
    <property type="entry name" value="P-loop_NTPase"/>
</dbReference>
<sequence length="167" mass="18880">MNIILIGFMGSGKSSVGKALAKRLNFEFLDTDELIEGAEKKKIGRIFEENGEEYFRALETDTLKTLASYDGFILSTGGGIVTRRENVDLLKELGKVVLLWAEPEEIYKRVGREKHRPLLNVDDPQAEIVKLLERRRPSYQAVADLTIDTTRLSVAEVVEKITKELQI</sequence>
<keyword evidence="4 11" id="KW-0028">Amino-acid biosynthesis</keyword>
<comment type="subunit">
    <text evidence="11">Monomer.</text>
</comment>
<dbReference type="AlphaFoldDB" id="A0A1F4T401"/>
<dbReference type="InterPro" id="IPR031322">
    <property type="entry name" value="Shikimate/glucono_kinase"/>
</dbReference>
<dbReference type="GO" id="GO:0004765">
    <property type="term" value="F:shikimate kinase activity"/>
    <property type="evidence" value="ECO:0007669"/>
    <property type="project" value="UniProtKB-UniRule"/>
</dbReference>
<evidence type="ECO:0000256" key="11">
    <source>
        <dbReference type="HAMAP-Rule" id="MF_00109"/>
    </source>
</evidence>
<dbReference type="Proteomes" id="UP000178602">
    <property type="component" value="Unassembled WGS sequence"/>
</dbReference>
<evidence type="ECO:0000256" key="5">
    <source>
        <dbReference type="ARBA" id="ARBA00022679"/>
    </source>
</evidence>
<feature type="binding site" evidence="11">
    <location>
        <position position="135"/>
    </location>
    <ligand>
        <name>substrate</name>
    </ligand>
</feature>
<dbReference type="CDD" id="cd00464">
    <property type="entry name" value="SK"/>
    <property type="match status" value="1"/>
</dbReference>
<dbReference type="InterPro" id="IPR023000">
    <property type="entry name" value="Shikimate_kinase_CS"/>
</dbReference>
<keyword evidence="9 11" id="KW-0057">Aromatic amino acid biosynthesis</keyword>
<name>A0A1F4T401_UNCSA</name>
<reference evidence="12 13" key="1">
    <citation type="journal article" date="2016" name="Nat. Commun.">
        <title>Thousands of microbial genomes shed light on interconnected biogeochemical processes in an aquifer system.</title>
        <authorList>
            <person name="Anantharaman K."/>
            <person name="Brown C.T."/>
            <person name="Hug L.A."/>
            <person name="Sharon I."/>
            <person name="Castelle C.J."/>
            <person name="Probst A.J."/>
            <person name="Thomas B.C."/>
            <person name="Singh A."/>
            <person name="Wilkins M.J."/>
            <person name="Karaoz U."/>
            <person name="Brodie E.L."/>
            <person name="Williams K.H."/>
            <person name="Hubbard S.S."/>
            <person name="Banfield J.F."/>
        </authorList>
    </citation>
    <scope>NUCLEOTIDE SEQUENCE [LARGE SCALE GENOMIC DNA]</scope>
</reference>
<dbReference type="GO" id="GO:0008652">
    <property type="term" value="P:amino acid biosynthetic process"/>
    <property type="evidence" value="ECO:0007669"/>
    <property type="project" value="UniProtKB-KW"/>
</dbReference>
<accession>A0A1F4T401</accession>
<feature type="binding site" evidence="11">
    <location>
        <begin position="10"/>
        <end position="15"/>
    </location>
    <ligand>
        <name>ATP</name>
        <dbReference type="ChEBI" id="CHEBI:30616"/>
    </ligand>
</feature>
<comment type="caution">
    <text evidence="11">Lacks conserved residue(s) required for the propagation of feature annotation.</text>
</comment>
<dbReference type="GO" id="GO:0000287">
    <property type="term" value="F:magnesium ion binding"/>
    <property type="evidence" value="ECO:0007669"/>
    <property type="project" value="UniProtKB-UniRule"/>
</dbReference>
<feature type="binding site" evidence="11">
    <location>
        <position position="14"/>
    </location>
    <ligand>
        <name>Mg(2+)</name>
        <dbReference type="ChEBI" id="CHEBI:18420"/>
    </ligand>
</feature>
<evidence type="ECO:0000256" key="3">
    <source>
        <dbReference type="ARBA" id="ARBA00012154"/>
    </source>
</evidence>
<keyword evidence="6 11" id="KW-0547">Nucleotide-binding</keyword>
<organism evidence="12 13">
    <name type="scientific">candidate division WOR-1 bacterium RIFOXYC12_FULL_54_18</name>
    <dbReference type="NCBI Taxonomy" id="1802584"/>
    <lineage>
        <taxon>Bacteria</taxon>
        <taxon>Bacillati</taxon>
        <taxon>Saganbacteria</taxon>
    </lineage>
</organism>
<comment type="function">
    <text evidence="11">Catalyzes the specific phosphorylation of the 3-hydroxyl group of shikimic acid using ATP as a cosubstrate.</text>
</comment>